<accession>A0A8H6CM29</accession>
<name>A0A8H6CM29_9LECA</name>
<dbReference type="Proteomes" id="UP000593566">
    <property type="component" value="Unassembled WGS sequence"/>
</dbReference>
<dbReference type="AlphaFoldDB" id="A0A8H6CM29"/>
<dbReference type="RefSeq" id="XP_037154340.1">
    <property type="nucleotide sequence ID" value="XM_037300492.1"/>
</dbReference>
<evidence type="ECO:0000313" key="3">
    <source>
        <dbReference type="Proteomes" id="UP000593566"/>
    </source>
</evidence>
<gene>
    <name evidence="2" type="ORF">HO133_009631</name>
</gene>
<keyword evidence="3" id="KW-1185">Reference proteome</keyword>
<reference evidence="2 3" key="1">
    <citation type="journal article" date="2020" name="Genomics">
        <title>Complete, high-quality genomes from long-read metagenomic sequencing of two wolf lichen thalli reveals enigmatic genome architecture.</title>
        <authorList>
            <person name="McKenzie S.K."/>
            <person name="Walston R.F."/>
            <person name="Allen J.L."/>
        </authorList>
    </citation>
    <scope>NUCLEOTIDE SEQUENCE [LARGE SCALE GENOMIC DNA]</scope>
    <source>
        <strain evidence="2">WasteWater1</strain>
    </source>
</reference>
<feature type="compositionally biased region" description="Polar residues" evidence="1">
    <location>
        <begin position="85"/>
        <end position="97"/>
    </location>
</feature>
<feature type="region of interest" description="Disordered" evidence="1">
    <location>
        <begin position="79"/>
        <end position="105"/>
    </location>
</feature>
<proteinExistence type="predicted"/>
<sequence length="318" mass="35406">MSAPKDRLDKVFAQCLQHHPEGHATYEQISARDLKPGACGYIDENGAWNKIAQMTDEAAMNMLGWTCPKDLATVEKAGKEKWPQAKTSKNLSWSSTDVDAGADVPGMQAGGRIKMEYQKAEGNGAIMMADGEVKHRRAKPLSTAVDWLAQNASSILEKFKDAQTNGIWVVTSTHVAERRVLAVLSSHQTTFSWTVEVKAADVGSIAPSSSWVRERQDGSWIEQEDKDGVVLFFCGIQWDPRRIFRKLRRQREDQKYLGADEDKGLDAIEVELDSSGIEGEARFTRFKLVPKLVGTVEDVHLKADYDSEDDSEDEEDGN</sequence>
<organism evidence="2 3">
    <name type="scientific">Letharia lupina</name>
    <dbReference type="NCBI Taxonomy" id="560253"/>
    <lineage>
        <taxon>Eukaryota</taxon>
        <taxon>Fungi</taxon>
        <taxon>Dikarya</taxon>
        <taxon>Ascomycota</taxon>
        <taxon>Pezizomycotina</taxon>
        <taxon>Lecanoromycetes</taxon>
        <taxon>OSLEUM clade</taxon>
        <taxon>Lecanoromycetidae</taxon>
        <taxon>Lecanorales</taxon>
        <taxon>Lecanorineae</taxon>
        <taxon>Parmeliaceae</taxon>
        <taxon>Letharia</taxon>
    </lineage>
</organism>
<protein>
    <submittedName>
        <fullName evidence="2">Uncharacterized protein</fullName>
    </submittedName>
</protein>
<dbReference type="GeneID" id="59338026"/>
<evidence type="ECO:0000256" key="1">
    <source>
        <dbReference type="SAM" id="MobiDB-lite"/>
    </source>
</evidence>
<comment type="caution">
    <text evidence="2">The sequence shown here is derived from an EMBL/GenBank/DDBJ whole genome shotgun (WGS) entry which is preliminary data.</text>
</comment>
<evidence type="ECO:0000313" key="2">
    <source>
        <dbReference type="EMBL" id="KAF6225631.1"/>
    </source>
</evidence>
<dbReference type="EMBL" id="JACCJB010000007">
    <property type="protein sequence ID" value="KAF6225631.1"/>
    <property type="molecule type" value="Genomic_DNA"/>
</dbReference>